<evidence type="ECO:0000313" key="8">
    <source>
        <dbReference type="EMBL" id="URZ13571.1"/>
    </source>
</evidence>
<feature type="domain" description="Signal transduction histidine kinase subgroup 3 dimerisation and phosphoacceptor" evidence="7">
    <location>
        <begin position="197"/>
        <end position="263"/>
    </location>
</feature>
<dbReference type="Proteomes" id="UP000190951">
    <property type="component" value="Chromosome"/>
</dbReference>
<dbReference type="Gene3D" id="3.30.565.10">
    <property type="entry name" value="Histidine kinase-like ATPase, C-terminal domain"/>
    <property type="match status" value="1"/>
</dbReference>
<gene>
    <name evidence="8" type="ORF">CROST_043370</name>
</gene>
<evidence type="ECO:0000256" key="5">
    <source>
        <dbReference type="ARBA" id="ARBA00023012"/>
    </source>
</evidence>
<sequence length="404" mass="46115">MELKNKLKSMFELNEAKLNKAPVAFGIIVVYIATVFLKDFHKVSFRSIFGFTVAVAILLIMYLISDNIFTRRRWIYFAIQGVIVMNCAVIIPEGYQAMFIGIIPILIFQGIAFYQDTIKVIITALFFYGIFCGIILMFSGLNSLIEYVPILFMITIVVRVYSFIFLKQVKLRIQTQKVLKELELAYAKVEELTLTNERQRMARDLHDTLSQGIAGIIMQLEAVNANLNKDNTKRAQEIVLKAMEHARRTLADSRLVIEDLRSEKDLNGDFIDLVEGEVSKFRNLSSSEVKIDIKIKSQIATKILEHILYIIRECLNNIAKHAKAENVKLKIIEENNEIKVEVIDDGIGFEVESLNKVYGHYGILGITERVHSIKGEIEIKSKRRLGTHVSIVVPIEEGILKENE</sequence>
<evidence type="ECO:0000256" key="1">
    <source>
        <dbReference type="ARBA" id="ARBA00000085"/>
    </source>
</evidence>
<dbReference type="SUPFAM" id="SSF55874">
    <property type="entry name" value="ATPase domain of HSP90 chaperone/DNA topoisomerase II/histidine kinase"/>
    <property type="match status" value="1"/>
</dbReference>
<dbReference type="KEGG" id="crw:CROST_043370"/>
<dbReference type="Pfam" id="PF02518">
    <property type="entry name" value="HATPase_c"/>
    <property type="match status" value="1"/>
</dbReference>
<evidence type="ECO:0000313" key="9">
    <source>
        <dbReference type="Proteomes" id="UP000190951"/>
    </source>
</evidence>
<keyword evidence="9" id="KW-1185">Reference proteome</keyword>
<dbReference type="PANTHER" id="PTHR24421:SF55">
    <property type="entry name" value="SENSOR HISTIDINE KINASE YDFH"/>
    <property type="match status" value="1"/>
</dbReference>
<dbReference type="Gene3D" id="1.20.5.1930">
    <property type="match status" value="1"/>
</dbReference>
<evidence type="ECO:0000256" key="3">
    <source>
        <dbReference type="ARBA" id="ARBA00022679"/>
    </source>
</evidence>
<name>A0A1S8MD10_9CLOT</name>
<evidence type="ECO:0000259" key="7">
    <source>
        <dbReference type="Pfam" id="PF07730"/>
    </source>
</evidence>
<dbReference type="GO" id="GO:0046983">
    <property type="term" value="F:protein dimerization activity"/>
    <property type="evidence" value="ECO:0007669"/>
    <property type="project" value="InterPro"/>
</dbReference>
<evidence type="ECO:0000256" key="2">
    <source>
        <dbReference type="ARBA" id="ARBA00012438"/>
    </source>
</evidence>
<dbReference type="InterPro" id="IPR036890">
    <property type="entry name" value="HATPase_C_sf"/>
</dbReference>
<dbReference type="PANTHER" id="PTHR24421">
    <property type="entry name" value="NITRATE/NITRITE SENSOR PROTEIN NARX-RELATED"/>
    <property type="match status" value="1"/>
</dbReference>
<dbReference type="Pfam" id="PF07730">
    <property type="entry name" value="HisKA_3"/>
    <property type="match status" value="1"/>
</dbReference>
<dbReference type="InterPro" id="IPR003594">
    <property type="entry name" value="HATPase_dom"/>
</dbReference>
<dbReference type="EMBL" id="CP096983">
    <property type="protein sequence ID" value="URZ13571.1"/>
    <property type="molecule type" value="Genomic_DNA"/>
</dbReference>
<dbReference type="InterPro" id="IPR011712">
    <property type="entry name" value="Sig_transdc_His_kin_sub3_dim/P"/>
</dbReference>
<dbReference type="GO" id="GO:0016020">
    <property type="term" value="C:membrane"/>
    <property type="evidence" value="ECO:0007669"/>
    <property type="project" value="InterPro"/>
</dbReference>
<keyword evidence="3" id="KW-0808">Transferase</keyword>
<accession>A0A1S8MD10</accession>
<dbReference type="GO" id="GO:0000155">
    <property type="term" value="F:phosphorelay sensor kinase activity"/>
    <property type="evidence" value="ECO:0007669"/>
    <property type="project" value="InterPro"/>
</dbReference>
<dbReference type="CDD" id="cd16917">
    <property type="entry name" value="HATPase_UhpB-NarQ-NarX-like"/>
    <property type="match status" value="1"/>
</dbReference>
<comment type="catalytic activity">
    <reaction evidence="1">
        <text>ATP + protein L-histidine = ADP + protein N-phospho-L-histidine.</text>
        <dbReference type="EC" id="2.7.13.3"/>
    </reaction>
</comment>
<feature type="domain" description="Histidine kinase/HSP90-like ATPase" evidence="6">
    <location>
        <begin position="306"/>
        <end position="396"/>
    </location>
</feature>
<dbReference type="AlphaFoldDB" id="A0A1S8MD10"/>
<dbReference type="InterPro" id="IPR050482">
    <property type="entry name" value="Sensor_HK_TwoCompSys"/>
</dbReference>
<dbReference type="STRING" id="84029.CROST_08070"/>
<protein>
    <recommendedName>
        <fullName evidence="2">histidine kinase</fullName>
        <ecNumber evidence="2">2.7.13.3</ecNumber>
    </recommendedName>
</protein>
<dbReference type="EC" id="2.7.13.3" evidence="2"/>
<keyword evidence="5" id="KW-0902">Two-component regulatory system</keyword>
<proteinExistence type="predicted"/>
<evidence type="ECO:0000256" key="4">
    <source>
        <dbReference type="ARBA" id="ARBA00022777"/>
    </source>
</evidence>
<evidence type="ECO:0000259" key="6">
    <source>
        <dbReference type="Pfam" id="PF02518"/>
    </source>
</evidence>
<organism evidence="8 9">
    <name type="scientific">Clostridium felsineum</name>
    <dbReference type="NCBI Taxonomy" id="36839"/>
    <lineage>
        <taxon>Bacteria</taxon>
        <taxon>Bacillati</taxon>
        <taxon>Bacillota</taxon>
        <taxon>Clostridia</taxon>
        <taxon>Eubacteriales</taxon>
        <taxon>Clostridiaceae</taxon>
        <taxon>Clostridium</taxon>
    </lineage>
</organism>
<keyword evidence="4" id="KW-0418">Kinase</keyword>
<reference evidence="8 9" key="1">
    <citation type="submission" date="2022-04" db="EMBL/GenBank/DDBJ databases">
        <title>Genome sequence of C. roseum typestrain.</title>
        <authorList>
            <person name="Poehlein A."/>
            <person name="Schoch T."/>
            <person name="Duerre P."/>
            <person name="Daniel R."/>
        </authorList>
    </citation>
    <scope>NUCLEOTIDE SEQUENCE [LARGE SCALE GENOMIC DNA]</scope>
    <source>
        <strain evidence="8 9">DSM 7320</strain>
    </source>
</reference>